<protein>
    <submittedName>
        <fullName evidence="1">Uncharacterized protein</fullName>
    </submittedName>
</protein>
<evidence type="ECO:0000313" key="1">
    <source>
        <dbReference type="EMBL" id="NLJ21565.1"/>
    </source>
</evidence>
<proteinExistence type="predicted"/>
<dbReference type="EMBL" id="JAAYUN010000006">
    <property type="protein sequence ID" value="NLJ21565.1"/>
    <property type="molecule type" value="Genomic_DNA"/>
</dbReference>
<gene>
    <name evidence="1" type="ORF">GX426_00435</name>
</gene>
<name>A0A7K4AF69_METSH</name>
<dbReference type="Proteomes" id="UP000544742">
    <property type="component" value="Unassembled WGS sequence"/>
</dbReference>
<sequence>MEALSSIMEKLARPQKYPVGSNSRQADQAALELETAKEILAEVFRIRTSEVDEMILGRLEEALIISDRSNGDGLWPREFRLDG</sequence>
<reference evidence="1 2" key="1">
    <citation type="journal article" date="2020" name="Biotechnol. Biofuels">
        <title>New insights from the biogas microbiome by comprehensive genome-resolved metagenomics of nearly 1600 species originating from multiple anaerobic digesters.</title>
        <authorList>
            <person name="Campanaro S."/>
            <person name="Treu L."/>
            <person name="Rodriguez-R L.M."/>
            <person name="Kovalovszki A."/>
            <person name="Ziels R.M."/>
            <person name="Maus I."/>
            <person name="Zhu X."/>
            <person name="Kougias P.G."/>
            <person name="Basile A."/>
            <person name="Luo G."/>
            <person name="Schluter A."/>
            <person name="Konstantinidis K.T."/>
            <person name="Angelidaki I."/>
        </authorList>
    </citation>
    <scope>NUCLEOTIDE SEQUENCE [LARGE SCALE GENOMIC DNA]</scope>
    <source>
        <strain evidence="1">AS27yjCOA_157</strain>
    </source>
</reference>
<evidence type="ECO:0000313" key="2">
    <source>
        <dbReference type="Proteomes" id="UP000544742"/>
    </source>
</evidence>
<comment type="caution">
    <text evidence="1">The sequence shown here is derived from an EMBL/GenBank/DDBJ whole genome shotgun (WGS) entry which is preliminary data.</text>
</comment>
<dbReference type="AlphaFoldDB" id="A0A7K4AF69"/>
<dbReference type="RefSeq" id="WP_276619246.1">
    <property type="nucleotide sequence ID" value="NZ_DAOQYS010000116.1"/>
</dbReference>
<organism evidence="1 2">
    <name type="scientific">Methanothrix soehngenii</name>
    <name type="common">Methanosaeta concilii</name>
    <dbReference type="NCBI Taxonomy" id="2223"/>
    <lineage>
        <taxon>Archaea</taxon>
        <taxon>Methanobacteriati</taxon>
        <taxon>Methanobacteriota</taxon>
        <taxon>Stenosarchaea group</taxon>
        <taxon>Methanomicrobia</taxon>
        <taxon>Methanotrichales</taxon>
        <taxon>Methanotrichaceae</taxon>
        <taxon>Methanothrix</taxon>
    </lineage>
</organism>
<accession>A0A7K4AF69</accession>